<dbReference type="InterPro" id="IPR038601">
    <property type="entry name" value="MttB-like_sf"/>
</dbReference>
<sequence length="464" mass="51153">MESTVRKIHDNTIRILGEIGVNLYSDSVIEKIKKHGIKVEGKTAFFTEKQIMDAVAKVPKSFDVKARNPKHDMHIGDNDVEYCPGYGCTNIIEPDGTLREALRDDYVKFLKLIEASDVFNINGGLAVQPCDINADNSHMIMMSDILEYSNKCIMSIPGPRKSVQELMDMMTIVFGEEELKKEGKSLTLISTVSPLVIDEHALDSMEVCIEYNQPMIITPGPISGGTGPITLAANLSLGNAEALAAICISQILKEGTPVIYGLLPTTSNIRNGCISIGSPGFTLQSKYSAELARFYGLPNRSGGTQSDAKGVSVQSGYEAMMNMFSTRLNGANFVIHSAGILDSFGAMSYEKFICDLEIISMVDYYFKDVPVTEDDLAFGAIKEVGHGGQFLSNSHTFERCRTVPWFHSIGSNDILPDNRMYVEGLGSNMEKEIGKLIDSYRKPEMDSIVKKQLDEYLSVRNVIR</sequence>
<dbReference type="InterPro" id="IPR010426">
    <property type="entry name" value="MTTB_MeTrfase"/>
</dbReference>
<dbReference type="STRING" id="1121476.SAMN02745751_03690"/>
<dbReference type="Pfam" id="PF06253">
    <property type="entry name" value="MTTB"/>
    <property type="match status" value="1"/>
</dbReference>
<name>A0A1M6N5I0_9FIRM</name>
<accession>A0A1M6N5I0</accession>
<gene>
    <name evidence="4" type="ORF">SAMN02745751_03690</name>
</gene>
<evidence type="ECO:0000313" key="4">
    <source>
        <dbReference type="EMBL" id="SHJ90968.1"/>
    </source>
</evidence>
<keyword evidence="5" id="KW-1185">Reference proteome</keyword>
<dbReference type="Gene3D" id="3.20.20.480">
    <property type="entry name" value="Trimethylamine methyltransferase-like"/>
    <property type="match status" value="1"/>
</dbReference>
<dbReference type="GO" id="GO:0015948">
    <property type="term" value="P:methanogenesis"/>
    <property type="evidence" value="ECO:0007669"/>
    <property type="project" value="InterPro"/>
</dbReference>
<organism evidence="4 5">
    <name type="scientific">Dethiosulfatibacter aminovorans DSM 17477</name>
    <dbReference type="NCBI Taxonomy" id="1121476"/>
    <lineage>
        <taxon>Bacteria</taxon>
        <taxon>Bacillati</taxon>
        <taxon>Bacillota</taxon>
        <taxon>Tissierellia</taxon>
        <taxon>Dethiosulfatibacter</taxon>
    </lineage>
</organism>
<keyword evidence="2 4" id="KW-0489">Methyltransferase</keyword>
<keyword evidence="3 4" id="KW-0808">Transferase</keyword>
<comment type="similarity">
    <text evidence="1">Belongs to the trimethylamine methyltransferase family.</text>
</comment>
<dbReference type="GO" id="GO:0032259">
    <property type="term" value="P:methylation"/>
    <property type="evidence" value="ECO:0007669"/>
    <property type="project" value="UniProtKB-KW"/>
</dbReference>
<dbReference type="Proteomes" id="UP000184052">
    <property type="component" value="Unassembled WGS sequence"/>
</dbReference>
<protein>
    <submittedName>
        <fullName evidence="4">Trimethylamine---corrinoid protein Co-methyltransferase</fullName>
    </submittedName>
</protein>
<dbReference type="GO" id="GO:0008168">
    <property type="term" value="F:methyltransferase activity"/>
    <property type="evidence" value="ECO:0007669"/>
    <property type="project" value="UniProtKB-KW"/>
</dbReference>
<evidence type="ECO:0000256" key="3">
    <source>
        <dbReference type="ARBA" id="ARBA00022679"/>
    </source>
</evidence>
<evidence type="ECO:0000256" key="1">
    <source>
        <dbReference type="ARBA" id="ARBA00007137"/>
    </source>
</evidence>
<proteinExistence type="inferred from homology"/>
<dbReference type="RefSeq" id="WP_073051165.1">
    <property type="nucleotide sequence ID" value="NZ_FQZL01000060.1"/>
</dbReference>
<dbReference type="EMBL" id="FQZL01000060">
    <property type="protein sequence ID" value="SHJ90968.1"/>
    <property type="molecule type" value="Genomic_DNA"/>
</dbReference>
<reference evidence="4 5" key="1">
    <citation type="submission" date="2016-11" db="EMBL/GenBank/DDBJ databases">
        <authorList>
            <person name="Jaros S."/>
            <person name="Januszkiewicz K."/>
            <person name="Wedrychowicz H."/>
        </authorList>
    </citation>
    <scope>NUCLEOTIDE SEQUENCE [LARGE SCALE GENOMIC DNA]</scope>
    <source>
        <strain evidence="4 5">DSM 17477</strain>
    </source>
</reference>
<evidence type="ECO:0000256" key="2">
    <source>
        <dbReference type="ARBA" id="ARBA00022603"/>
    </source>
</evidence>
<dbReference type="OrthoDB" id="5418352at2"/>
<dbReference type="AlphaFoldDB" id="A0A1M6N5I0"/>
<evidence type="ECO:0000313" key="5">
    <source>
        <dbReference type="Proteomes" id="UP000184052"/>
    </source>
</evidence>